<comment type="caution">
    <text evidence="2">The sequence shown here is derived from an EMBL/GenBank/DDBJ whole genome shotgun (WGS) entry which is preliminary data.</text>
</comment>
<dbReference type="AlphaFoldDB" id="A0A918ZB57"/>
<name>A0A918ZB57_9GAMM</name>
<protein>
    <submittedName>
        <fullName evidence="2">Uncharacterized protein</fullName>
    </submittedName>
</protein>
<reference evidence="2" key="2">
    <citation type="submission" date="2020-09" db="EMBL/GenBank/DDBJ databases">
        <authorList>
            <person name="Sun Q."/>
            <person name="Kim S."/>
        </authorList>
    </citation>
    <scope>NUCLEOTIDE SEQUENCE</scope>
    <source>
        <strain evidence="2">KCTC 32020</strain>
    </source>
</reference>
<accession>A0A918ZB57</accession>
<evidence type="ECO:0000256" key="1">
    <source>
        <dbReference type="SAM" id="MobiDB-lite"/>
    </source>
</evidence>
<reference evidence="2" key="1">
    <citation type="journal article" date="2014" name="Int. J. Syst. Evol. Microbiol.">
        <title>Complete genome sequence of Corynebacterium casei LMG S-19264T (=DSM 44701T), isolated from a smear-ripened cheese.</title>
        <authorList>
            <consortium name="US DOE Joint Genome Institute (JGI-PGF)"/>
            <person name="Walter F."/>
            <person name="Albersmeier A."/>
            <person name="Kalinowski J."/>
            <person name="Ruckert C."/>
        </authorList>
    </citation>
    <scope>NUCLEOTIDE SEQUENCE</scope>
    <source>
        <strain evidence="2">KCTC 32020</strain>
    </source>
</reference>
<dbReference type="EMBL" id="BNCF01000020">
    <property type="protein sequence ID" value="GHE43617.1"/>
    <property type="molecule type" value="Genomic_DNA"/>
</dbReference>
<proteinExistence type="predicted"/>
<evidence type="ECO:0000313" key="2">
    <source>
        <dbReference type="EMBL" id="GHE43617.1"/>
    </source>
</evidence>
<feature type="region of interest" description="Disordered" evidence="1">
    <location>
        <begin position="1"/>
        <end position="38"/>
    </location>
</feature>
<gene>
    <name evidence="2" type="ORF">GCM10007167_26730</name>
</gene>
<keyword evidence="3" id="KW-1185">Reference proteome</keyword>
<organism evidence="2 3">
    <name type="scientific">Vulcaniibacterium thermophilum</name>
    <dbReference type="NCBI Taxonomy" id="1169913"/>
    <lineage>
        <taxon>Bacteria</taxon>
        <taxon>Pseudomonadati</taxon>
        <taxon>Pseudomonadota</taxon>
        <taxon>Gammaproteobacteria</taxon>
        <taxon>Lysobacterales</taxon>
        <taxon>Lysobacteraceae</taxon>
        <taxon>Vulcaniibacterium</taxon>
    </lineage>
</organism>
<dbReference type="Proteomes" id="UP000636453">
    <property type="component" value="Unassembled WGS sequence"/>
</dbReference>
<evidence type="ECO:0000313" key="3">
    <source>
        <dbReference type="Proteomes" id="UP000636453"/>
    </source>
</evidence>
<dbReference type="RefSeq" id="WP_146474051.1">
    <property type="nucleotide sequence ID" value="NZ_BNCF01000020.1"/>
</dbReference>
<sequence>MNARIEAPVSTPTARSEAAVAPFQSAPREREREFGFGYGSSSGYGTRRRYTTAWGQARFRCA</sequence>